<sequence length="514" mass="55991">MRLFQQLRKLKQQYRDSGDAYSANTRSLPARLLDVTIRTWHLGFTSFGGPAVHFLIYRRKFIDGLDGGSAWVDDHTYQELMSLCQSTPGPGSTKLLMCLAWIHAGPIPAIWVFILWSMPSALGMLALGLGIEQVDDVLPAIAYAFLSGLNAAIVGIIALAAVQLSSRSVKSTLDRILIVFGGCAGVCYSSLWYFPVIIVSGGLITLSWNYVLAPVFIKVQRRRQSRKAAFEEPEKVVEDGDGRKPEVEQAVERSGGSIANEDQTLDTGAQRPTREHALPMDSRADTETYKVPIVTGIALVVLFIGILVALLVTSRVLESTPRPHEFVANMFLAGSIIFGGGPVLIPLMRDYVVQPGWVTPRDFLIGLAIIQVFPGPNFNFAVYLGVLSMMGTSYSVILGAFLGFMGIFVPGLAVAIGFMGFWSVLRSKPFVISLLRGVNCTAIGLIFTAVYRIWQIGYLTPEQQEGRPLGDEPWWLVVIVVSYAMSAWLKVPTAAAIVIGGLLGLCWYGAVGAP</sequence>
<feature type="transmembrane region" description="Helical" evidence="8">
    <location>
        <begin position="173"/>
        <end position="191"/>
    </location>
</feature>
<dbReference type="PANTHER" id="PTHR33567">
    <property type="entry name" value="CHROMATE ION TRANSPORTER (EUROFUNG)"/>
    <property type="match status" value="1"/>
</dbReference>
<dbReference type="GO" id="GO:0015109">
    <property type="term" value="F:chromate transmembrane transporter activity"/>
    <property type="evidence" value="ECO:0007669"/>
    <property type="project" value="InterPro"/>
</dbReference>
<evidence type="ECO:0000313" key="10">
    <source>
        <dbReference type="Proteomes" id="UP000308133"/>
    </source>
</evidence>
<evidence type="ECO:0000256" key="4">
    <source>
        <dbReference type="ARBA" id="ARBA00022692"/>
    </source>
</evidence>
<evidence type="ECO:0000256" key="3">
    <source>
        <dbReference type="ARBA" id="ARBA00022475"/>
    </source>
</evidence>
<feature type="compositionally biased region" description="Basic and acidic residues" evidence="7">
    <location>
        <begin position="272"/>
        <end position="281"/>
    </location>
</feature>
<feature type="transmembrane region" description="Helical" evidence="8">
    <location>
        <begin position="396"/>
        <end position="422"/>
    </location>
</feature>
<keyword evidence="3" id="KW-1003">Cell membrane</keyword>
<reference evidence="9 10" key="1">
    <citation type="submission" date="2018-02" db="EMBL/GenBank/DDBJ databases">
        <title>Draft genome sequences of Elsinoe sp., causing black scab on jojoba.</title>
        <authorList>
            <person name="Stodart B."/>
            <person name="Jeffress S."/>
            <person name="Ash G."/>
            <person name="Arun Chinnappa K."/>
        </authorList>
    </citation>
    <scope>NUCLEOTIDE SEQUENCE [LARGE SCALE GENOMIC DNA]</scope>
    <source>
        <strain evidence="9 10">Hillstone_2</strain>
    </source>
</reference>
<feature type="transmembrane region" description="Helical" evidence="8">
    <location>
        <begin position="137"/>
        <end position="161"/>
    </location>
</feature>
<dbReference type="InterPro" id="IPR003370">
    <property type="entry name" value="Chromate_transpt"/>
</dbReference>
<evidence type="ECO:0000313" key="9">
    <source>
        <dbReference type="EMBL" id="TKX24490.1"/>
    </source>
</evidence>
<dbReference type="GO" id="GO:0005886">
    <property type="term" value="C:plasma membrane"/>
    <property type="evidence" value="ECO:0007669"/>
    <property type="project" value="UniProtKB-SubCell"/>
</dbReference>
<dbReference type="Proteomes" id="UP000308133">
    <property type="component" value="Unassembled WGS sequence"/>
</dbReference>
<feature type="transmembrane region" description="Helical" evidence="8">
    <location>
        <begin position="494"/>
        <end position="511"/>
    </location>
</feature>
<feature type="region of interest" description="Disordered" evidence="7">
    <location>
        <begin position="230"/>
        <end position="281"/>
    </location>
</feature>
<keyword evidence="4 8" id="KW-0812">Transmembrane</keyword>
<accession>A0A4U7B5F8</accession>
<comment type="caution">
    <text evidence="9">The sequence shown here is derived from an EMBL/GenBank/DDBJ whole genome shotgun (WGS) entry which is preliminary data.</text>
</comment>
<evidence type="ECO:0000256" key="2">
    <source>
        <dbReference type="ARBA" id="ARBA00005262"/>
    </source>
</evidence>
<evidence type="ECO:0000256" key="5">
    <source>
        <dbReference type="ARBA" id="ARBA00022989"/>
    </source>
</evidence>
<dbReference type="Pfam" id="PF02417">
    <property type="entry name" value="Chromate_transp"/>
    <property type="match status" value="2"/>
</dbReference>
<feature type="compositionally biased region" description="Basic and acidic residues" evidence="7">
    <location>
        <begin position="230"/>
        <end position="251"/>
    </location>
</feature>
<comment type="subcellular location">
    <subcellularLocation>
        <location evidence="1">Cell membrane</location>
        <topology evidence="1">Multi-pass membrane protein</topology>
    </subcellularLocation>
</comment>
<dbReference type="AlphaFoldDB" id="A0A4U7B5F8"/>
<proteinExistence type="inferred from homology"/>
<evidence type="ECO:0000256" key="7">
    <source>
        <dbReference type="SAM" id="MobiDB-lite"/>
    </source>
</evidence>
<keyword evidence="6 8" id="KW-0472">Membrane</keyword>
<gene>
    <name evidence="9" type="ORF">C1H76_3097</name>
</gene>
<feature type="transmembrane region" description="Helical" evidence="8">
    <location>
        <begin position="293"/>
        <end position="314"/>
    </location>
</feature>
<feature type="transmembrane region" description="Helical" evidence="8">
    <location>
        <begin position="326"/>
        <end position="347"/>
    </location>
</feature>
<dbReference type="EMBL" id="PTQR01000039">
    <property type="protein sequence ID" value="TKX24490.1"/>
    <property type="molecule type" value="Genomic_DNA"/>
</dbReference>
<name>A0A4U7B5F8_9PEZI</name>
<feature type="transmembrane region" description="Helical" evidence="8">
    <location>
        <begin position="363"/>
        <end position="384"/>
    </location>
</feature>
<organism evidence="9 10">
    <name type="scientific">Elsinoe australis</name>
    <dbReference type="NCBI Taxonomy" id="40998"/>
    <lineage>
        <taxon>Eukaryota</taxon>
        <taxon>Fungi</taxon>
        <taxon>Dikarya</taxon>
        <taxon>Ascomycota</taxon>
        <taxon>Pezizomycotina</taxon>
        <taxon>Dothideomycetes</taxon>
        <taxon>Dothideomycetidae</taxon>
        <taxon>Myriangiales</taxon>
        <taxon>Elsinoaceae</taxon>
        <taxon>Elsinoe</taxon>
    </lineage>
</organism>
<dbReference type="PANTHER" id="PTHR33567:SF3">
    <property type="entry name" value="CHROMATE ION TRANSPORTER (EUROFUNG)"/>
    <property type="match status" value="1"/>
</dbReference>
<evidence type="ECO:0000256" key="1">
    <source>
        <dbReference type="ARBA" id="ARBA00004651"/>
    </source>
</evidence>
<comment type="similarity">
    <text evidence="2">Belongs to the chromate ion transporter (CHR) (TC 2.A.51) family.</text>
</comment>
<feature type="transmembrane region" description="Helical" evidence="8">
    <location>
        <begin position="434"/>
        <end position="454"/>
    </location>
</feature>
<evidence type="ECO:0000256" key="8">
    <source>
        <dbReference type="SAM" id="Phobius"/>
    </source>
</evidence>
<keyword evidence="5 8" id="KW-1133">Transmembrane helix</keyword>
<protein>
    <submittedName>
        <fullName evidence="9">Chromate transporter-like protein 1</fullName>
    </submittedName>
</protein>
<evidence type="ECO:0000256" key="6">
    <source>
        <dbReference type="ARBA" id="ARBA00023136"/>
    </source>
</evidence>